<keyword evidence="1" id="KW-1133">Transmembrane helix</keyword>
<dbReference type="EMBL" id="CP076686">
    <property type="protein sequence ID" value="QWV14455.1"/>
    <property type="molecule type" value="Genomic_DNA"/>
</dbReference>
<sequence length="52" mass="5545">MDKWRKAISFTVCFMALTYIGGFMLLLGAHHSAKMVGVSVVIAVDEGAGGEQ</sequence>
<dbReference type="GeneID" id="78559305"/>
<reference evidence="2 3" key="1">
    <citation type="submission" date="2021-06" db="EMBL/GenBank/DDBJ databases">
        <title>Microbial metabolic specificity influences pelagic lipid remineralization.</title>
        <authorList>
            <person name="Behrendt L."/>
            <person name="Hunter J.E."/>
            <person name="Alcolombri U."/>
            <person name="Smriga S."/>
            <person name="Mincer T."/>
            <person name="Lowenstein D.P."/>
            <person name="Peaudecerf F.J."/>
            <person name="Fernandez V.I."/>
            <person name="Fredricks H."/>
            <person name="Almblad H."/>
            <person name="Harrison J.J."/>
            <person name="Stocker R."/>
            <person name="Van Mooy B.A.S."/>
        </authorList>
    </citation>
    <scope>NUCLEOTIDE SEQUENCE [LARGE SCALE GENOMIC DNA]</scope>
    <source>
        <strain evidence="2 3">HP15-B</strain>
    </source>
</reference>
<keyword evidence="3" id="KW-1185">Reference proteome</keyword>
<feature type="transmembrane region" description="Helical" evidence="1">
    <location>
        <begin position="7"/>
        <end position="29"/>
    </location>
</feature>
<keyword evidence="1" id="KW-0472">Membrane</keyword>
<name>A0ABX8ILC1_9GAMM</name>
<evidence type="ECO:0000256" key="1">
    <source>
        <dbReference type="SAM" id="Phobius"/>
    </source>
</evidence>
<proteinExistence type="predicted"/>
<evidence type="ECO:0000313" key="2">
    <source>
        <dbReference type="EMBL" id="QWV14455.1"/>
    </source>
</evidence>
<gene>
    <name evidence="2" type="ORF">KQ249_07640</name>
</gene>
<evidence type="ECO:0000313" key="3">
    <source>
        <dbReference type="Proteomes" id="UP000683442"/>
    </source>
</evidence>
<protein>
    <submittedName>
        <fullName evidence="2">Uncharacterized protein</fullName>
    </submittedName>
</protein>
<dbReference type="RefSeq" id="WP_014576217.1">
    <property type="nucleotide sequence ID" value="NZ_CP076686.1"/>
</dbReference>
<keyword evidence="1" id="KW-0812">Transmembrane</keyword>
<organism evidence="2 3">
    <name type="scientific">Marinobacter adhaerens</name>
    <dbReference type="NCBI Taxonomy" id="1033846"/>
    <lineage>
        <taxon>Bacteria</taxon>
        <taxon>Pseudomonadati</taxon>
        <taxon>Pseudomonadota</taxon>
        <taxon>Gammaproteobacteria</taxon>
        <taxon>Pseudomonadales</taxon>
        <taxon>Marinobacteraceae</taxon>
        <taxon>Marinobacter</taxon>
    </lineage>
</organism>
<accession>A0ABX8ILC1</accession>
<dbReference type="Proteomes" id="UP000683442">
    <property type="component" value="Chromosome"/>
</dbReference>